<dbReference type="STRING" id="1727163.AO498_15390"/>
<dbReference type="OrthoDB" id="826165at2"/>
<feature type="compositionally biased region" description="Polar residues" evidence="1">
    <location>
        <begin position="134"/>
        <end position="144"/>
    </location>
</feature>
<keyword evidence="2" id="KW-0812">Transmembrane</keyword>
<reference evidence="4" key="1">
    <citation type="submission" date="2015-09" db="EMBL/GenBank/DDBJ databases">
        <title>Complete sequence of Algoriphagus sp. M8-2.</title>
        <authorList>
            <person name="Shintani M."/>
        </authorList>
    </citation>
    <scope>NUCLEOTIDE SEQUENCE [LARGE SCALE GENOMIC DNA]</scope>
    <source>
        <strain evidence="4">M8-2</strain>
    </source>
</reference>
<evidence type="ECO:0000256" key="1">
    <source>
        <dbReference type="SAM" id="MobiDB-lite"/>
    </source>
</evidence>
<evidence type="ECO:0000256" key="2">
    <source>
        <dbReference type="SAM" id="Phobius"/>
    </source>
</evidence>
<dbReference type="PATRIC" id="fig|1727163.4.peg.3231"/>
<reference evidence="3 4" key="2">
    <citation type="journal article" date="2016" name="Genome Announc.">
        <title>Complete Genome Sequence of Algoriphagus sp. Strain M8-2, Isolated from a Brackish Lake.</title>
        <authorList>
            <person name="Muraguchi Y."/>
            <person name="Kushimoto K."/>
            <person name="Ohtsubo Y."/>
            <person name="Suzuki T."/>
            <person name="Dohra H."/>
            <person name="Kimbara K."/>
            <person name="Shintani M."/>
        </authorList>
    </citation>
    <scope>NUCLEOTIDE SEQUENCE [LARGE SCALE GENOMIC DNA]</scope>
    <source>
        <strain evidence="3 4">M8-2</strain>
    </source>
</reference>
<dbReference type="EMBL" id="CP012836">
    <property type="protein sequence ID" value="AMQ57837.1"/>
    <property type="molecule type" value="Genomic_DNA"/>
</dbReference>
<dbReference type="AlphaFoldDB" id="A0A142ERT2"/>
<evidence type="ECO:0000313" key="3">
    <source>
        <dbReference type="EMBL" id="AMQ57837.1"/>
    </source>
</evidence>
<dbReference type="Proteomes" id="UP000073816">
    <property type="component" value="Chromosome"/>
</dbReference>
<evidence type="ECO:0000313" key="4">
    <source>
        <dbReference type="Proteomes" id="UP000073816"/>
    </source>
</evidence>
<dbReference type="KEGG" id="alm:AO498_15390"/>
<organism evidence="3 4">
    <name type="scientific">Algoriphagus sanaruensis</name>
    <dbReference type="NCBI Taxonomy" id="1727163"/>
    <lineage>
        <taxon>Bacteria</taxon>
        <taxon>Pseudomonadati</taxon>
        <taxon>Bacteroidota</taxon>
        <taxon>Cytophagia</taxon>
        <taxon>Cytophagales</taxon>
        <taxon>Cyclobacteriaceae</taxon>
        <taxon>Algoriphagus</taxon>
    </lineage>
</organism>
<feature type="region of interest" description="Disordered" evidence="1">
    <location>
        <begin position="86"/>
        <end position="144"/>
    </location>
</feature>
<feature type="transmembrane region" description="Helical" evidence="2">
    <location>
        <begin position="44"/>
        <end position="64"/>
    </location>
</feature>
<sequence>MAKTNEQFDQLFKEKLENHTEKPSSLAWDRLENQLPQQNSERKIGIWWAVAASITVLLAAAFLFNQNENTPEGGFLAEGVEELVSTPSTISESTASNPAQESTAQILPQESLTTPPSNLPSNSEKAGSKAPSKSVKQPETLNKSSEMIAVAETRVEIPNTGILEPQVAIEIPVIELPQPKTLEPQNTVAEAKEEYSGYRIKVFSDGLKKGEEPSKNLITEMGKTVGKVEGLLGKVDDGLIELQDKKNSLFASLTAKREADE</sequence>
<gene>
    <name evidence="3" type="ORF">AO498_15390</name>
</gene>
<feature type="compositionally biased region" description="Polar residues" evidence="1">
    <location>
        <begin position="86"/>
        <end position="125"/>
    </location>
</feature>
<proteinExistence type="predicted"/>
<accession>A0A142ERT2</accession>
<protein>
    <submittedName>
        <fullName evidence="3">Uncharacterized protein</fullName>
    </submittedName>
</protein>
<keyword evidence="2" id="KW-0472">Membrane</keyword>
<name>A0A142ERT2_9BACT</name>
<keyword evidence="2" id="KW-1133">Transmembrane helix</keyword>
<keyword evidence="4" id="KW-1185">Reference proteome</keyword>
<dbReference type="RefSeq" id="WP_067549649.1">
    <property type="nucleotide sequence ID" value="NZ_CP012836.1"/>
</dbReference>